<dbReference type="PROSITE" id="PS50835">
    <property type="entry name" value="IG_LIKE"/>
    <property type="match status" value="1"/>
</dbReference>
<proteinExistence type="predicted"/>
<dbReference type="Pfam" id="PF13927">
    <property type="entry name" value="Ig_3"/>
    <property type="match status" value="1"/>
</dbReference>
<evidence type="ECO:0000256" key="1">
    <source>
        <dbReference type="SAM" id="MobiDB-lite"/>
    </source>
</evidence>
<dbReference type="InterPro" id="IPR013106">
    <property type="entry name" value="Ig_V-set"/>
</dbReference>
<organism evidence="3 4">
    <name type="scientific">Chrysemys picta bellii</name>
    <name type="common">Western painted turtle</name>
    <name type="synonym">Emys bellii</name>
    <dbReference type="NCBI Taxonomy" id="8478"/>
    <lineage>
        <taxon>Eukaryota</taxon>
        <taxon>Metazoa</taxon>
        <taxon>Chordata</taxon>
        <taxon>Craniata</taxon>
        <taxon>Vertebrata</taxon>
        <taxon>Euteleostomi</taxon>
        <taxon>Archelosauria</taxon>
        <taxon>Testudinata</taxon>
        <taxon>Testudines</taxon>
        <taxon>Cryptodira</taxon>
        <taxon>Durocryptodira</taxon>
        <taxon>Testudinoidea</taxon>
        <taxon>Emydidae</taxon>
        <taxon>Chrysemys</taxon>
    </lineage>
</organism>
<feature type="compositionally biased region" description="Polar residues" evidence="1">
    <location>
        <begin position="381"/>
        <end position="391"/>
    </location>
</feature>
<dbReference type="InterPro" id="IPR003599">
    <property type="entry name" value="Ig_sub"/>
</dbReference>
<dbReference type="AlphaFoldDB" id="A0A8C3P2R2"/>
<protein>
    <submittedName>
        <fullName evidence="3">V-set and immunoglobulin domain containing 8</fullName>
    </submittedName>
</protein>
<dbReference type="InterPro" id="IPR052871">
    <property type="entry name" value="V-set/Ig_domain"/>
</dbReference>
<dbReference type="InterPro" id="IPR007110">
    <property type="entry name" value="Ig-like_dom"/>
</dbReference>
<name>A0A8C3P2R2_CHRPI</name>
<evidence type="ECO:0000313" key="4">
    <source>
        <dbReference type="Proteomes" id="UP000694380"/>
    </source>
</evidence>
<dbReference type="PANTHER" id="PTHR45166:SF1">
    <property type="entry name" value="V-SET AND IMMUNOGLOBULIN DOMAIN-CONTAINING PROTEIN 8"/>
    <property type="match status" value="1"/>
</dbReference>
<accession>A0A8C3P2R2</accession>
<dbReference type="SUPFAM" id="SSF48726">
    <property type="entry name" value="Immunoglobulin"/>
    <property type="match status" value="2"/>
</dbReference>
<dbReference type="InterPro" id="IPR013783">
    <property type="entry name" value="Ig-like_fold"/>
</dbReference>
<keyword evidence="4" id="KW-1185">Reference proteome</keyword>
<evidence type="ECO:0000313" key="3">
    <source>
        <dbReference type="Ensembl" id="ENSCPBP00000016164.1"/>
    </source>
</evidence>
<dbReference type="GeneTree" id="ENSGT00940000161712"/>
<feature type="domain" description="Ig-like" evidence="2">
    <location>
        <begin position="170"/>
        <end position="242"/>
    </location>
</feature>
<dbReference type="Gene3D" id="2.60.40.10">
    <property type="entry name" value="Immunoglobulins"/>
    <property type="match status" value="2"/>
</dbReference>
<dbReference type="InterPro" id="IPR036179">
    <property type="entry name" value="Ig-like_dom_sf"/>
</dbReference>
<sequence length="422" mass="44488">MGPHPSNSNTSPGDPVKIGLQPLWGPDLQFENQFETGVGYASLAAPCTGQSLRTWILSPECCSCPCSAPWLVSSPPCSPPTIAHCCSVPPHQFLIYQDQRIRYGSAPGLQQRVSFVAQDPSLYDASIHLANLQMSDSATYECTVKKATVDTHQVTVTVLEKPAPPRCWMDGEPVRGGDLMLRCCSDGGSLPLSYQWSKMGGDYQPGSSGDLMIQSLSQEHSGTYACRVTNRVGYSQCMVRVSIPPGGGGWVLKGQGGVTSRCLSLPTETVPLLAHAEVVTCTPTTAARSTSATRRATSSAPRGGEESTPCKQRDSQLRSSSKQPRKQEPPRCVPSPTAPSTLCADPGSSNAAPAHGKPMNNPSRFGGIPKMAPTQGRALGLSSQGSSNIQGPSADLCASFTGLLSPFPISACGEWENPSPVA</sequence>
<dbReference type="Pfam" id="PF07686">
    <property type="entry name" value="V-set"/>
    <property type="match status" value="1"/>
</dbReference>
<dbReference type="Ensembl" id="ENSCPBT00000019132.1">
    <property type="protein sequence ID" value="ENSCPBP00000016164.1"/>
    <property type="gene ID" value="ENSCPBG00000011890.1"/>
</dbReference>
<dbReference type="PANTHER" id="PTHR45166">
    <property type="entry name" value="V-SET AND IMMUNOGLOBULIN DOMAIN-CONTAINING PROTEIN 8"/>
    <property type="match status" value="1"/>
</dbReference>
<dbReference type="SMART" id="SM00409">
    <property type="entry name" value="IG"/>
    <property type="match status" value="2"/>
</dbReference>
<dbReference type="Proteomes" id="UP000694380">
    <property type="component" value="Unplaced"/>
</dbReference>
<feature type="region of interest" description="Disordered" evidence="1">
    <location>
        <begin position="285"/>
        <end position="395"/>
    </location>
</feature>
<feature type="compositionally biased region" description="Low complexity" evidence="1">
    <location>
        <begin position="285"/>
        <end position="302"/>
    </location>
</feature>
<dbReference type="InterPro" id="IPR003598">
    <property type="entry name" value="Ig_sub2"/>
</dbReference>
<reference evidence="3" key="2">
    <citation type="submission" date="2025-09" db="UniProtKB">
        <authorList>
            <consortium name="Ensembl"/>
        </authorList>
    </citation>
    <scope>IDENTIFICATION</scope>
</reference>
<dbReference type="SMART" id="SM00408">
    <property type="entry name" value="IGc2"/>
    <property type="match status" value="1"/>
</dbReference>
<evidence type="ECO:0000259" key="2">
    <source>
        <dbReference type="PROSITE" id="PS50835"/>
    </source>
</evidence>
<gene>
    <name evidence="3" type="primary">VSIG8</name>
</gene>
<reference evidence="3" key="1">
    <citation type="submission" date="2025-08" db="UniProtKB">
        <authorList>
            <consortium name="Ensembl"/>
        </authorList>
    </citation>
    <scope>IDENTIFICATION</scope>
</reference>